<organism evidence="2">
    <name type="scientific">Oryza barthii</name>
    <dbReference type="NCBI Taxonomy" id="65489"/>
    <lineage>
        <taxon>Eukaryota</taxon>
        <taxon>Viridiplantae</taxon>
        <taxon>Streptophyta</taxon>
        <taxon>Embryophyta</taxon>
        <taxon>Tracheophyta</taxon>
        <taxon>Spermatophyta</taxon>
        <taxon>Magnoliopsida</taxon>
        <taxon>Liliopsida</taxon>
        <taxon>Poales</taxon>
        <taxon>Poaceae</taxon>
        <taxon>BOP clade</taxon>
        <taxon>Oryzoideae</taxon>
        <taxon>Oryzeae</taxon>
        <taxon>Oryzinae</taxon>
        <taxon>Oryza</taxon>
    </lineage>
</organism>
<evidence type="ECO:0000313" key="2">
    <source>
        <dbReference type="EnsemblPlants" id="OBART08G06080.1"/>
    </source>
</evidence>
<evidence type="ECO:0000313" key="3">
    <source>
        <dbReference type="Proteomes" id="UP000026960"/>
    </source>
</evidence>
<dbReference type="Proteomes" id="UP000026960">
    <property type="component" value="Chromosome 8"/>
</dbReference>
<feature type="compositionally biased region" description="Polar residues" evidence="1">
    <location>
        <begin position="1"/>
        <end position="16"/>
    </location>
</feature>
<reference evidence="2" key="2">
    <citation type="submission" date="2015-03" db="UniProtKB">
        <authorList>
            <consortium name="EnsemblPlants"/>
        </authorList>
    </citation>
    <scope>IDENTIFICATION</scope>
</reference>
<dbReference type="EnsemblPlants" id="OBART08G06080.1">
    <property type="protein sequence ID" value="OBART08G06080.1"/>
    <property type="gene ID" value="OBART08G06080"/>
</dbReference>
<dbReference type="HOGENOM" id="CLU_1984998_0_0_1"/>
<feature type="compositionally biased region" description="Basic residues" evidence="1">
    <location>
        <begin position="116"/>
        <end position="126"/>
    </location>
</feature>
<evidence type="ECO:0000256" key="1">
    <source>
        <dbReference type="SAM" id="MobiDB-lite"/>
    </source>
</evidence>
<sequence>MRTKPLKSTQVNSNHPEPTDLDSARKERRLLLLLLLLAAAACAVRLRHSPGSGGAARGPPRQGRHDGGVPRSSLSPPPPPLHEASVALPPRRHCRRCDGSAAEGRIRSGGRIREVRQKKRTMRKSR</sequence>
<dbReference type="Gramene" id="OBART08G06080.1">
    <property type="protein sequence ID" value="OBART08G06080.1"/>
    <property type="gene ID" value="OBART08G06080"/>
</dbReference>
<feature type="region of interest" description="Disordered" evidence="1">
    <location>
        <begin position="1"/>
        <end position="24"/>
    </location>
</feature>
<dbReference type="PaxDb" id="65489-OBART08G06080.1"/>
<accession>A0A0D3GXF9</accession>
<feature type="region of interest" description="Disordered" evidence="1">
    <location>
        <begin position="48"/>
        <end position="126"/>
    </location>
</feature>
<protein>
    <submittedName>
        <fullName evidence="2">Uncharacterized protein</fullName>
    </submittedName>
</protein>
<proteinExistence type="predicted"/>
<dbReference type="AlphaFoldDB" id="A0A0D3GXF9"/>
<keyword evidence="3" id="KW-1185">Reference proteome</keyword>
<reference evidence="2" key="1">
    <citation type="journal article" date="2009" name="Rice">
        <title>De Novo Next Generation Sequencing of Plant Genomes.</title>
        <authorList>
            <person name="Rounsley S."/>
            <person name="Marri P.R."/>
            <person name="Yu Y."/>
            <person name="He R."/>
            <person name="Sisneros N."/>
            <person name="Goicoechea J.L."/>
            <person name="Lee S.J."/>
            <person name="Angelova A."/>
            <person name="Kudrna D."/>
            <person name="Luo M."/>
            <person name="Affourtit J."/>
            <person name="Desany B."/>
            <person name="Knight J."/>
            <person name="Niazi F."/>
            <person name="Egholm M."/>
            <person name="Wing R.A."/>
        </authorList>
    </citation>
    <scope>NUCLEOTIDE SEQUENCE [LARGE SCALE GENOMIC DNA]</scope>
    <source>
        <strain evidence="2">cv. IRGC 105608</strain>
    </source>
</reference>
<name>A0A0D3GXF9_9ORYZ</name>